<feature type="region of interest" description="Disordered" evidence="1">
    <location>
        <begin position="1"/>
        <end position="40"/>
    </location>
</feature>
<reference evidence="3" key="2">
    <citation type="submission" date="2025-08" db="UniProtKB">
        <authorList>
            <consortium name="RefSeq"/>
        </authorList>
    </citation>
    <scope>IDENTIFICATION</scope>
    <source>
        <tissue evidence="3">Etiolated seedlings</tissue>
    </source>
</reference>
<evidence type="ECO:0000313" key="2">
    <source>
        <dbReference type="Proteomes" id="UP000087171"/>
    </source>
</evidence>
<accession>A0A3Q7XLA1</accession>
<organism evidence="2 3">
    <name type="scientific">Cicer arietinum</name>
    <name type="common">Chickpea</name>
    <name type="synonym">Garbanzo</name>
    <dbReference type="NCBI Taxonomy" id="3827"/>
    <lineage>
        <taxon>Eukaryota</taxon>
        <taxon>Viridiplantae</taxon>
        <taxon>Streptophyta</taxon>
        <taxon>Embryophyta</taxon>
        <taxon>Tracheophyta</taxon>
        <taxon>Spermatophyta</taxon>
        <taxon>Magnoliopsida</taxon>
        <taxon>eudicotyledons</taxon>
        <taxon>Gunneridae</taxon>
        <taxon>Pentapetalae</taxon>
        <taxon>rosids</taxon>
        <taxon>fabids</taxon>
        <taxon>Fabales</taxon>
        <taxon>Fabaceae</taxon>
        <taxon>Papilionoideae</taxon>
        <taxon>50 kb inversion clade</taxon>
        <taxon>NPAAA clade</taxon>
        <taxon>Hologalegina</taxon>
        <taxon>IRL clade</taxon>
        <taxon>Cicereae</taxon>
        <taxon>Cicer</taxon>
    </lineage>
</organism>
<name>A0A3Q7XLA1_CICAR</name>
<gene>
    <name evidence="3" type="primary">LOC113785366</name>
</gene>
<evidence type="ECO:0000256" key="1">
    <source>
        <dbReference type="SAM" id="MobiDB-lite"/>
    </source>
</evidence>
<proteinExistence type="predicted"/>
<dbReference type="Proteomes" id="UP000087171">
    <property type="component" value="Chromosome Ca2"/>
</dbReference>
<dbReference type="AlphaFoldDB" id="A0A3Q7XLA1"/>
<dbReference type="OrthoDB" id="1435609at2759"/>
<evidence type="ECO:0000313" key="3">
    <source>
        <dbReference type="RefSeq" id="XP_027187378.1"/>
    </source>
</evidence>
<protein>
    <submittedName>
        <fullName evidence="3">Uncharacterized protein LOC113785366</fullName>
    </submittedName>
</protein>
<reference evidence="2" key="1">
    <citation type="journal article" date="2013" name="Nat. Biotechnol.">
        <title>Draft genome sequence of chickpea (Cicer arietinum) provides a resource for trait improvement.</title>
        <authorList>
            <person name="Varshney R.K."/>
            <person name="Song C."/>
            <person name="Saxena R.K."/>
            <person name="Azam S."/>
            <person name="Yu S."/>
            <person name="Sharpe A.G."/>
            <person name="Cannon S."/>
            <person name="Baek J."/>
            <person name="Rosen B.D."/>
            <person name="Tar'an B."/>
            <person name="Millan T."/>
            <person name="Zhang X."/>
            <person name="Ramsay L.D."/>
            <person name="Iwata A."/>
            <person name="Wang Y."/>
            <person name="Nelson W."/>
            <person name="Farmer A.D."/>
            <person name="Gaur P.M."/>
            <person name="Soderlund C."/>
            <person name="Penmetsa R.V."/>
            <person name="Xu C."/>
            <person name="Bharti A.K."/>
            <person name="He W."/>
            <person name="Winter P."/>
            <person name="Zhao S."/>
            <person name="Hane J.K."/>
            <person name="Carrasquilla-Garcia N."/>
            <person name="Condie J.A."/>
            <person name="Upadhyaya H.D."/>
            <person name="Luo M.C."/>
            <person name="Thudi M."/>
            <person name="Gowda C.L."/>
            <person name="Singh N.P."/>
            <person name="Lichtenzveig J."/>
            <person name="Gali K.K."/>
            <person name="Rubio J."/>
            <person name="Nadarajan N."/>
            <person name="Dolezel J."/>
            <person name="Bansal K.C."/>
            <person name="Xu X."/>
            <person name="Edwards D."/>
            <person name="Zhang G."/>
            <person name="Kahl G."/>
            <person name="Gil J."/>
            <person name="Singh K.B."/>
            <person name="Datta S.K."/>
            <person name="Jackson S.A."/>
            <person name="Wang J."/>
            <person name="Cook D.R."/>
        </authorList>
    </citation>
    <scope>NUCLEOTIDE SEQUENCE [LARGE SCALE GENOMIC DNA]</scope>
    <source>
        <strain evidence="2">cv. CDC Frontier</strain>
    </source>
</reference>
<sequence>MGDGDKAQSFNNIGGGSSSTRRKNEDKPKTTRSKLKTRGANLTKKQIEAAQKLIGRSIYKERNGAEVHGTVTFFYSRMNRLKVVFEDKRVEYLSPDEVVSILRISNPEDKKIKRYYGTPNYKPQQFMGLIICKEFDGVKCLGTIVSFSLEKKKLLEVLYRAENRTEYMDQIEVLTNMAKLEDMLAVADQQASNESTSSKNVHDKKKKSGDLEEGSTATKRKRTTPK</sequence>
<feature type="region of interest" description="Disordered" evidence="1">
    <location>
        <begin position="188"/>
        <end position="226"/>
    </location>
</feature>
<dbReference type="RefSeq" id="XP_027187378.1">
    <property type="nucleotide sequence ID" value="XM_027331577.1"/>
</dbReference>
<keyword evidence="2" id="KW-1185">Reference proteome</keyword>
<feature type="compositionally biased region" description="Polar residues" evidence="1">
    <location>
        <begin position="189"/>
        <end position="199"/>
    </location>
</feature>